<feature type="region of interest" description="Disordered" evidence="2">
    <location>
        <begin position="187"/>
        <end position="223"/>
    </location>
</feature>
<keyword evidence="1" id="KW-0539">Nucleus</keyword>
<dbReference type="Pfam" id="PF13921">
    <property type="entry name" value="Myb_DNA-bind_6"/>
    <property type="match status" value="1"/>
</dbReference>
<reference evidence="6" key="1">
    <citation type="journal article" date="2017" name="Nucleic Acids Res.">
        <title>Proteogenomics produces comprehensive and highly accurate protein-coding gene annotation in a complete genome assembly of Malassezia sympodialis.</title>
        <authorList>
            <person name="Zhu Y."/>
            <person name="Engstroem P.G."/>
            <person name="Tellgren-Roth C."/>
            <person name="Baudo C.D."/>
            <person name="Kennell J.C."/>
            <person name="Sun S."/>
            <person name="Billmyre R.B."/>
            <person name="Schroeder M.S."/>
            <person name="Andersson A."/>
            <person name="Holm T."/>
            <person name="Sigurgeirsson B."/>
            <person name="Wu G."/>
            <person name="Sankaranarayanan S.R."/>
            <person name="Siddharthan R."/>
            <person name="Sanyal K."/>
            <person name="Lundeberg J."/>
            <person name="Nystedt B."/>
            <person name="Boekhout T."/>
            <person name="Dawson T.L. Jr."/>
            <person name="Heitman J."/>
            <person name="Scheynius A."/>
            <person name="Lehtioe J."/>
        </authorList>
    </citation>
    <scope>NUCLEOTIDE SEQUENCE [LARGE SCALE GENOMIC DNA]</scope>
    <source>
        <strain evidence="6">ATCC 42132</strain>
    </source>
</reference>
<dbReference type="PANTHER" id="PTHR46734">
    <property type="entry name" value="TELOMERIC REPEAT-BINDING FACTOR 1 TERF1"/>
    <property type="match status" value="1"/>
</dbReference>
<dbReference type="VEuPathDB" id="FungiDB:MSYG_0571"/>
<dbReference type="OrthoDB" id="3366779at2759"/>
<dbReference type="SUPFAM" id="SSF46689">
    <property type="entry name" value="Homeodomain-like"/>
    <property type="match status" value="1"/>
</dbReference>
<dbReference type="STRING" id="1230383.A0A1M8A196"/>
<gene>
    <name evidence="5" type="ORF">MSYG_0571</name>
</gene>
<protein>
    <submittedName>
        <fullName evidence="5">Uncharacterized protein</fullName>
    </submittedName>
</protein>
<dbReference type="Gene3D" id="1.10.10.60">
    <property type="entry name" value="Homeodomain-like"/>
    <property type="match status" value="1"/>
</dbReference>
<feature type="domain" description="HTH myb-type" evidence="4">
    <location>
        <begin position="122"/>
        <end position="179"/>
    </location>
</feature>
<dbReference type="InterPro" id="IPR052450">
    <property type="entry name" value="TRBD-Containing_Protein"/>
</dbReference>
<dbReference type="InterPro" id="IPR001005">
    <property type="entry name" value="SANT/Myb"/>
</dbReference>
<accession>A0A1M8A196</accession>
<dbReference type="InterPro" id="IPR017930">
    <property type="entry name" value="Myb_dom"/>
</dbReference>
<feature type="compositionally biased region" description="Basic and acidic residues" evidence="2">
    <location>
        <begin position="193"/>
        <end position="203"/>
    </location>
</feature>
<dbReference type="SMART" id="SM00717">
    <property type="entry name" value="SANT"/>
    <property type="match status" value="1"/>
</dbReference>
<dbReference type="AlphaFoldDB" id="A0A1M8A196"/>
<dbReference type="EMBL" id="LT671821">
    <property type="protein sequence ID" value="SHO76233.1"/>
    <property type="molecule type" value="Genomic_DNA"/>
</dbReference>
<feature type="domain" description="Myb-like" evidence="3">
    <location>
        <begin position="122"/>
        <end position="175"/>
    </location>
</feature>
<evidence type="ECO:0000256" key="1">
    <source>
        <dbReference type="ARBA" id="ARBA00023242"/>
    </source>
</evidence>
<sequence length="408" mass="44003">MSPRLGKPSNMSGETFGVIPQDAEYLAPWQWDLILSADISPLSDSPAYPTNLQNAPATQGAWPLDIPPLKAALTGSPPVATVSVPELTLSPSLLSTENQSVAPAWQTPSCPAKVDTLVPPRHRTRERRAFTEAEDQALKRGYEKHGSQWCLIAKDPAFKNQRSSTDVRDRFRNAFPDEYARAGYKPRIKGIRRASDKQKDSFSTHHTRPTRSESLARRHKTRSVEHKLTPLASSGPLVDVAKPCIASVMQMAPTSLKGLMGASSDMPALPSDEPSQSVSQIVGPLAVDPTSPTESPPALTISPLSPPKQNTNGAMSWPVPTSVISSPYGIAPHAASCAWTTPEASKPSPFLNRAQTVPLSTPMSEPRTPLELPFSRSTADFFLYPNGGLDQVLSASPSSMEDSMSSHE</sequence>
<dbReference type="PROSITE" id="PS51294">
    <property type="entry name" value="HTH_MYB"/>
    <property type="match status" value="1"/>
</dbReference>
<keyword evidence="6" id="KW-1185">Reference proteome</keyword>
<dbReference type="CDD" id="cd11660">
    <property type="entry name" value="SANT_TRF"/>
    <property type="match status" value="1"/>
</dbReference>
<evidence type="ECO:0000313" key="6">
    <source>
        <dbReference type="Proteomes" id="UP000186303"/>
    </source>
</evidence>
<name>A0A1M8A196_MALS4</name>
<evidence type="ECO:0000259" key="4">
    <source>
        <dbReference type="PROSITE" id="PS51294"/>
    </source>
</evidence>
<dbReference type="InterPro" id="IPR009057">
    <property type="entry name" value="Homeodomain-like_sf"/>
</dbReference>
<feature type="region of interest" description="Disordered" evidence="2">
    <location>
        <begin position="284"/>
        <end position="312"/>
    </location>
</feature>
<dbReference type="PROSITE" id="PS50090">
    <property type="entry name" value="MYB_LIKE"/>
    <property type="match status" value="1"/>
</dbReference>
<proteinExistence type="predicted"/>
<organism evidence="5 6">
    <name type="scientific">Malassezia sympodialis (strain ATCC 42132)</name>
    <name type="common">Atopic eczema-associated yeast</name>
    <dbReference type="NCBI Taxonomy" id="1230383"/>
    <lineage>
        <taxon>Eukaryota</taxon>
        <taxon>Fungi</taxon>
        <taxon>Dikarya</taxon>
        <taxon>Basidiomycota</taxon>
        <taxon>Ustilaginomycotina</taxon>
        <taxon>Malasseziomycetes</taxon>
        <taxon>Malasseziales</taxon>
        <taxon>Malasseziaceae</taxon>
        <taxon>Malassezia</taxon>
    </lineage>
</organism>
<feature type="compositionally biased region" description="Basic and acidic residues" evidence="2">
    <location>
        <begin position="210"/>
        <end position="223"/>
    </location>
</feature>
<dbReference type="Proteomes" id="UP000186303">
    <property type="component" value="Chromosome 1"/>
</dbReference>
<evidence type="ECO:0000259" key="3">
    <source>
        <dbReference type="PROSITE" id="PS50090"/>
    </source>
</evidence>
<evidence type="ECO:0000256" key="2">
    <source>
        <dbReference type="SAM" id="MobiDB-lite"/>
    </source>
</evidence>
<dbReference type="PANTHER" id="PTHR46734:SF1">
    <property type="entry name" value="TELOMERIC REPEAT-BINDING FACTOR 1"/>
    <property type="match status" value="1"/>
</dbReference>
<evidence type="ECO:0000313" key="5">
    <source>
        <dbReference type="EMBL" id="SHO76233.1"/>
    </source>
</evidence>